<reference evidence="2 3" key="1">
    <citation type="submission" date="2019-03" db="EMBL/GenBank/DDBJ databases">
        <title>First draft genome of Liparis tanakae, snailfish: a comprehensive survey of snailfish specific genes.</title>
        <authorList>
            <person name="Kim W."/>
            <person name="Song I."/>
            <person name="Jeong J.-H."/>
            <person name="Kim D."/>
            <person name="Kim S."/>
            <person name="Ryu S."/>
            <person name="Song J.Y."/>
            <person name="Lee S.K."/>
        </authorList>
    </citation>
    <scope>NUCLEOTIDE SEQUENCE [LARGE SCALE GENOMIC DNA]</scope>
    <source>
        <tissue evidence="2">Muscle</tissue>
    </source>
</reference>
<dbReference type="EMBL" id="SRLO01000037">
    <property type="protein sequence ID" value="TNN82723.1"/>
    <property type="molecule type" value="Genomic_DNA"/>
</dbReference>
<proteinExistence type="predicted"/>
<protein>
    <submittedName>
        <fullName evidence="2">Uncharacterized protein</fullName>
    </submittedName>
</protein>
<sequence length="229" mass="25337">MNSLIFRSPTSDITTAAYCAHTNDTRLEARSRHRQKDPEGEETISFQITAGAVWLDAVQHQPANCSRPACQPIGEDKGGRWSAAGENKGSRWGAAGEHRGVQQVEEGAEVVQQEEGEETEEAQEVEEERKMMGQGRPRSNNPLKEDFTKAQQLHNVKWLPIISLLPFQPITRACPNTGIMYAMRDRVRGRASGRSEMAPVVIVFLIREPEAAAPRVGFVKASSLLALFS</sequence>
<accession>A0A4Z2IZV4</accession>
<dbReference type="Proteomes" id="UP000314294">
    <property type="component" value="Unassembled WGS sequence"/>
</dbReference>
<feature type="compositionally biased region" description="Acidic residues" evidence="1">
    <location>
        <begin position="106"/>
        <end position="126"/>
    </location>
</feature>
<evidence type="ECO:0000313" key="2">
    <source>
        <dbReference type="EMBL" id="TNN82723.1"/>
    </source>
</evidence>
<gene>
    <name evidence="2" type="ORF">EYF80_006964</name>
</gene>
<name>A0A4Z2IZV4_9TELE</name>
<evidence type="ECO:0000256" key="1">
    <source>
        <dbReference type="SAM" id="MobiDB-lite"/>
    </source>
</evidence>
<feature type="region of interest" description="Disordered" evidence="1">
    <location>
        <begin position="76"/>
        <end position="143"/>
    </location>
</feature>
<dbReference type="AlphaFoldDB" id="A0A4Z2IZV4"/>
<comment type="caution">
    <text evidence="2">The sequence shown here is derived from an EMBL/GenBank/DDBJ whole genome shotgun (WGS) entry which is preliminary data.</text>
</comment>
<keyword evidence="3" id="KW-1185">Reference proteome</keyword>
<organism evidence="2 3">
    <name type="scientific">Liparis tanakae</name>
    <name type="common">Tanaka's snailfish</name>
    <dbReference type="NCBI Taxonomy" id="230148"/>
    <lineage>
        <taxon>Eukaryota</taxon>
        <taxon>Metazoa</taxon>
        <taxon>Chordata</taxon>
        <taxon>Craniata</taxon>
        <taxon>Vertebrata</taxon>
        <taxon>Euteleostomi</taxon>
        <taxon>Actinopterygii</taxon>
        <taxon>Neopterygii</taxon>
        <taxon>Teleostei</taxon>
        <taxon>Neoteleostei</taxon>
        <taxon>Acanthomorphata</taxon>
        <taxon>Eupercaria</taxon>
        <taxon>Perciformes</taxon>
        <taxon>Cottioidei</taxon>
        <taxon>Cottales</taxon>
        <taxon>Liparidae</taxon>
        <taxon>Liparis</taxon>
    </lineage>
</organism>
<evidence type="ECO:0000313" key="3">
    <source>
        <dbReference type="Proteomes" id="UP000314294"/>
    </source>
</evidence>